<dbReference type="OrthoDB" id="1049195at2759"/>
<evidence type="ECO:0000259" key="4">
    <source>
        <dbReference type="PROSITE" id="PS50102"/>
    </source>
</evidence>
<dbReference type="Proteomes" id="UP000274131">
    <property type="component" value="Unassembled WGS sequence"/>
</dbReference>
<name>A0A0N4VHZ9_ENTVE</name>
<proteinExistence type="predicted"/>
<dbReference type="EMBL" id="UXUI01010302">
    <property type="protein sequence ID" value="VDD95044.1"/>
    <property type="molecule type" value="Genomic_DNA"/>
</dbReference>
<dbReference type="InterPro" id="IPR051229">
    <property type="entry name" value="ALYREF_mRNA_export"/>
</dbReference>
<organism evidence="7">
    <name type="scientific">Enterobius vermicularis</name>
    <name type="common">Human pinworm</name>
    <dbReference type="NCBI Taxonomy" id="51028"/>
    <lineage>
        <taxon>Eukaryota</taxon>
        <taxon>Metazoa</taxon>
        <taxon>Ecdysozoa</taxon>
        <taxon>Nematoda</taxon>
        <taxon>Chromadorea</taxon>
        <taxon>Rhabditida</taxon>
        <taxon>Spirurina</taxon>
        <taxon>Oxyuridomorpha</taxon>
        <taxon>Oxyuroidea</taxon>
        <taxon>Oxyuridae</taxon>
        <taxon>Enterobius</taxon>
    </lineage>
</organism>
<dbReference type="InterPro" id="IPR000504">
    <property type="entry name" value="RRM_dom"/>
</dbReference>
<evidence type="ECO:0000313" key="5">
    <source>
        <dbReference type="EMBL" id="VDD95044.1"/>
    </source>
</evidence>
<dbReference type="STRING" id="51028.A0A0N4VHZ9"/>
<dbReference type="SMART" id="SM00360">
    <property type="entry name" value="RRM"/>
    <property type="match status" value="1"/>
</dbReference>
<feature type="domain" description="RRM" evidence="4">
    <location>
        <begin position="75"/>
        <end position="151"/>
    </location>
</feature>
<evidence type="ECO:0000313" key="7">
    <source>
        <dbReference type="WBParaSite" id="EVEC_0001045001-mRNA-1"/>
    </source>
</evidence>
<dbReference type="Pfam" id="PF00076">
    <property type="entry name" value="RRM_1"/>
    <property type="match status" value="1"/>
</dbReference>
<keyword evidence="1 2" id="KW-0694">RNA-binding</keyword>
<dbReference type="Pfam" id="PF13865">
    <property type="entry name" value="FoP_duplication"/>
    <property type="match status" value="1"/>
</dbReference>
<dbReference type="GO" id="GO:0006406">
    <property type="term" value="P:mRNA export from nucleus"/>
    <property type="evidence" value="ECO:0007669"/>
    <property type="project" value="TreeGrafter"/>
</dbReference>
<evidence type="ECO:0000256" key="1">
    <source>
        <dbReference type="ARBA" id="ARBA00022884"/>
    </source>
</evidence>
<sequence length="232" mass="26043">MAANELVNLSLDEIIARQDKFKKFGGAQRGRSRGARGGGFFRNGFRGRPIPTIGLVQRQKFAGQGGQRVFNEKLCTVHISNLGPMVTTRDLQELFARHPYVDIAVHYDQRGNSRGTAVVLFRRFDEAMQLKREFTGVKLDGRLMELYAMSNSSTSPATRVLQQGRVSKSLNRRKSGGFGSIKSPDNFGGFRVLRGSRSKMVGNRRFQMTAEELDKELDAYMRQAKHTRIAAP</sequence>
<keyword evidence="3" id="KW-0175">Coiled coil</keyword>
<evidence type="ECO:0000256" key="3">
    <source>
        <dbReference type="SAM" id="Coils"/>
    </source>
</evidence>
<evidence type="ECO:0000256" key="2">
    <source>
        <dbReference type="PROSITE-ProRule" id="PRU00176"/>
    </source>
</evidence>
<accession>A0A0N4VHZ9</accession>
<dbReference type="Gene3D" id="3.30.70.330">
    <property type="match status" value="1"/>
</dbReference>
<dbReference type="SUPFAM" id="SSF54928">
    <property type="entry name" value="RNA-binding domain, RBD"/>
    <property type="match status" value="1"/>
</dbReference>
<keyword evidence="6" id="KW-1185">Reference proteome</keyword>
<dbReference type="GO" id="GO:0005634">
    <property type="term" value="C:nucleus"/>
    <property type="evidence" value="ECO:0007669"/>
    <property type="project" value="TreeGrafter"/>
</dbReference>
<dbReference type="CDD" id="cd12418">
    <property type="entry name" value="RRM_Aly_REF_like"/>
    <property type="match status" value="1"/>
</dbReference>
<gene>
    <name evidence="5" type="ORF">EVEC_LOCUS9795</name>
</gene>
<dbReference type="SMART" id="SM01218">
    <property type="entry name" value="FoP_duplication"/>
    <property type="match status" value="1"/>
</dbReference>
<feature type="coiled-coil region" evidence="3">
    <location>
        <begin position="203"/>
        <end position="230"/>
    </location>
</feature>
<dbReference type="InterPro" id="IPR025715">
    <property type="entry name" value="FoP_C"/>
</dbReference>
<dbReference type="PANTHER" id="PTHR19965">
    <property type="entry name" value="RNA AND EXPORT FACTOR BINDING PROTEIN"/>
    <property type="match status" value="1"/>
</dbReference>
<reference evidence="7" key="1">
    <citation type="submission" date="2017-02" db="UniProtKB">
        <authorList>
            <consortium name="WormBaseParasite"/>
        </authorList>
    </citation>
    <scope>IDENTIFICATION</scope>
</reference>
<evidence type="ECO:0000313" key="6">
    <source>
        <dbReference type="Proteomes" id="UP000274131"/>
    </source>
</evidence>
<dbReference type="InterPro" id="IPR012677">
    <property type="entry name" value="Nucleotide-bd_a/b_plait_sf"/>
</dbReference>
<reference evidence="5 6" key="2">
    <citation type="submission" date="2018-10" db="EMBL/GenBank/DDBJ databases">
        <authorList>
            <consortium name="Pathogen Informatics"/>
        </authorList>
    </citation>
    <scope>NUCLEOTIDE SEQUENCE [LARGE SCALE GENOMIC DNA]</scope>
</reference>
<dbReference type="GO" id="GO:0003729">
    <property type="term" value="F:mRNA binding"/>
    <property type="evidence" value="ECO:0007669"/>
    <property type="project" value="TreeGrafter"/>
</dbReference>
<dbReference type="InterPro" id="IPR035979">
    <property type="entry name" value="RBD_domain_sf"/>
</dbReference>
<dbReference type="PANTHER" id="PTHR19965:SF35">
    <property type="entry name" value="RNA ANNEALING PROTEIN YRA1"/>
    <property type="match status" value="1"/>
</dbReference>
<dbReference type="PROSITE" id="PS50102">
    <property type="entry name" value="RRM"/>
    <property type="match status" value="1"/>
</dbReference>
<dbReference type="WBParaSite" id="EVEC_0001045001-mRNA-1">
    <property type="protein sequence ID" value="EVEC_0001045001-mRNA-1"/>
    <property type="gene ID" value="EVEC_0001045001"/>
</dbReference>
<dbReference type="AlphaFoldDB" id="A0A0N4VHZ9"/>
<protein>
    <submittedName>
        <fullName evidence="7">RRM domain-containing protein</fullName>
    </submittedName>
</protein>